<accession>A0A6C0ILR9</accession>
<keyword evidence="1" id="KW-0812">Transmembrane</keyword>
<keyword evidence="1" id="KW-1133">Transmembrane helix</keyword>
<organism evidence="2">
    <name type="scientific">viral metagenome</name>
    <dbReference type="NCBI Taxonomy" id="1070528"/>
    <lineage>
        <taxon>unclassified sequences</taxon>
        <taxon>metagenomes</taxon>
        <taxon>organismal metagenomes</taxon>
    </lineage>
</organism>
<dbReference type="AlphaFoldDB" id="A0A6C0ILR9"/>
<reference evidence="2" key="1">
    <citation type="journal article" date="2020" name="Nature">
        <title>Giant virus diversity and host interactions through global metagenomics.</title>
        <authorList>
            <person name="Schulz F."/>
            <person name="Roux S."/>
            <person name="Paez-Espino D."/>
            <person name="Jungbluth S."/>
            <person name="Walsh D.A."/>
            <person name="Denef V.J."/>
            <person name="McMahon K.D."/>
            <person name="Konstantinidis K.T."/>
            <person name="Eloe-Fadrosh E.A."/>
            <person name="Kyrpides N.C."/>
            <person name="Woyke T."/>
        </authorList>
    </citation>
    <scope>NUCLEOTIDE SEQUENCE</scope>
    <source>
        <strain evidence="2">GVMAG-M-3300024258-14</strain>
    </source>
</reference>
<feature type="transmembrane region" description="Helical" evidence="1">
    <location>
        <begin position="12"/>
        <end position="36"/>
    </location>
</feature>
<evidence type="ECO:0000313" key="2">
    <source>
        <dbReference type="EMBL" id="QHT94161.1"/>
    </source>
</evidence>
<keyword evidence="1" id="KW-0472">Membrane</keyword>
<evidence type="ECO:0000256" key="1">
    <source>
        <dbReference type="SAM" id="Phobius"/>
    </source>
</evidence>
<sequence>MYSINVGIELATYILSFNFLQSGFLLYSFLIFLKLFSNVDEYIKNLIIQSGY</sequence>
<name>A0A6C0ILR9_9ZZZZ</name>
<dbReference type="EMBL" id="MN740216">
    <property type="protein sequence ID" value="QHT94161.1"/>
    <property type="molecule type" value="Genomic_DNA"/>
</dbReference>
<proteinExistence type="predicted"/>
<protein>
    <submittedName>
        <fullName evidence="2">Uncharacterized protein</fullName>
    </submittedName>
</protein>